<dbReference type="GO" id="GO:0006979">
    <property type="term" value="P:response to oxidative stress"/>
    <property type="evidence" value="ECO:0007669"/>
    <property type="project" value="TreeGrafter"/>
</dbReference>
<dbReference type="GO" id="GO:0016903">
    <property type="term" value="F:oxidoreductase activity, acting on the aldehyde or oxo group of donors"/>
    <property type="evidence" value="ECO:0007669"/>
    <property type="project" value="UniProtKB-ARBA"/>
</dbReference>
<dbReference type="AlphaFoldDB" id="A0A9D8KFN0"/>
<dbReference type="Pfam" id="PF17147">
    <property type="entry name" value="PFOR_II"/>
    <property type="match status" value="1"/>
</dbReference>
<dbReference type="SUPFAM" id="SSF52518">
    <property type="entry name" value="Thiamin diphosphate-binding fold (THDP-binding)"/>
    <property type="match status" value="1"/>
</dbReference>
<dbReference type="Pfam" id="PF01855">
    <property type="entry name" value="POR_N"/>
    <property type="match status" value="1"/>
</dbReference>
<name>A0A9D8KFN0_9DELT</name>
<evidence type="ECO:0000313" key="5">
    <source>
        <dbReference type="Proteomes" id="UP000809273"/>
    </source>
</evidence>
<evidence type="ECO:0000256" key="1">
    <source>
        <dbReference type="ARBA" id="ARBA00023002"/>
    </source>
</evidence>
<dbReference type="SUPFAM" id="SSF52922">
    <property type="entry name" value="TK C-terminal domain-like"/>
    <property type="match status" value="1"/>
</dbReference>
<organism evidence="4 5">
    <name type="scientific">Candidatus Zymogenus saltonus</name>
    <dbReference type="NCBI Taxonomy" id="2844893"/>
    <lineage>
        <taxon>Bacteria</taxon>
        <taxon>Deltaproteobacteria</taxon>
        <taxon>Candidatus Zymogenia</taxon>
        <taxon>Candidatus Zymogeniales</taxon>
        <taxon>Candidatus Zymogenaceae</taxon>
        <taxon>Candidatus Zymogenus</taxon>
    </lineage>
</organism>
<dbReference type="FunFam" id="3.40.50.970:FF:000012">
    <property type="entry name" value="Pyruvate:ferredoxin (Flavodoxin) oxidoreductase"/>
    <property type="match status" value="1"/>
</dbReference>
<dbReference type="Gene3D" id="3.40.50.970">
    <property type="match status" value="1"/>
</dbReference>
<proteinExistence type="predicted"/>
<dbReference type="CDD" id="cd07034">
    <property type="entry name" value="TPP_PYR_PFOR_IOR-alpha_like"/>
    <property type="match status" value="1"/>
</dbReference>
<dbReference type="Gene3D" id="3.40.50.920">
    <property type="match status" value="1"/>
</dbReference>
<evidence type="ECO:0000259" key="3">
    <source>
        <dbReference type="Pfam" id="PF17147"/>
    </source>
</evidence>
<feature type="domain" description="Pyruvate flavodoxin/ferredoxin oxidoreductase pyrimidine binding" evidence="2">
    <location>
        <begin position="15"/>
        <end position="238"/>
    </location>
</feature>
<sequence length="391" mass="43410">MTNRIGMEVSLMVSEAVKLANVDVIAAYPITPQTHIVEHLSELVADGELDAEYICVESEHSAMSACAGSSAAGARTYTATASQGLQLMSEILYAVAPMRLPVVMTVANRTVSAPLTIWNDHSDIMANRDCGWIMIFVENGQEDFDQTICAFRIAEDRRVLLPVIVNMDGFILSHVIEPFEPVDQKTVDSFLPPFDPIYTMHPDRPVTMGAFTMPEIFTETKMAHDVALRESEAVIKEVWEEWGKLTGRHYTAVEEYMTDDAATVFVTIGSFSELGMEVVDAMRQKGVKVGLVKIRLFRPFPTEDILSALTKFKNVLVIERFLALGGVCGPLAEQIKAAMYKLKDTPNIVDFVCGLSGRDVPPEEFFGMYETAINAIKDGTVKEFYLWGVRE</sequence>
<reference evidence="4" key="2">
    <citation type="submission" date="2021-01" db="EMBL/GenBank/DDBJ databases">
        <authorList>
            <person name="Hahn C.R."/>
            <person name="Youssef N.H."/>
            <person name="Elshahed M."/>
        </authorList>
    </citation>
    <scope>NUCLEOTIDE SEQUENCE</scope>
    <source>
        <strain evidence="4">Zod_Metabat.24</strain>
    </source>
</reference>
<dbReference type="InterPro" id="IPR050722">
    <property type="entry name" value="Pyruvate:ferred/Flavod_OxRd"/>
</dbReference>
<gene>
    <name evidence="4" type="primary">porA</name>
    <name evidence="4" type="ORF">JW984_06975</name>
</gene>
<evidence type="ECO:0000313" key="4">
    <source>
        <dbReference type="EMBL" id="MBN1572921.1"/>
    </source>
</evidence>
<dbReference type="PANTHER" id="PTHR32154">
    <property type="entry name" value="PYRUVATE-FLAVODOXIN OXIDOREDUCTASE-RELATED"/>
    <property type="match status" value="1"/>
</dbReference>
<dbReference type="InterPro" id="IPR002880">
    <property type="entry name" value="Pyrv_Fd/Flavodoxin_OxRdtase_N"/>
</dbReference>
<dbReference type="InterPro" id="IPR009014">
    <property type="entry name" value="Transketo_C/PFOR_II"/>
</dbReference>
<dbReference type="InterPro" id="IPR033412">
    <property type="entry name" value="PFOR_II"/>
</dbReference>
<keyword evidence="4" id="KW-0670">Pyruvate</keyword>
<dbReference type="PANTHER" id="PTHR32154:SF0">
    <property type="entry name" value="PYRUVATE-FLAVODOXIN OXIDOREDUCTASE-RELATED"/>
    <property type="match status" value="1"/>
</dbReference>
<dbReference type="GO" id="GO:0019752">
    <property type="term" value="P:carboxylic acid metabolic process"/>
    <property type="evidence" value="ECO:0007669"/>
    <property type="project" value="UniProtKB-ARBA"/>
</dbReference>
<accession>A0A9D8KFN0</accession>
<dbReference type="Proteomes" id="UP000809273">
    <property type="component" value="Unassembled WGS sequence"/>
</dbReference>
<keyword evidence="1" id="KW-0560">Oxidoreductase</keyword>
<evidence type="ECO:0000259" key="2">
    <source>
        <dbReference type="Pfam" id="PF01855"/>
    </source>
</evidence>
<protein>
    <submittedName>
        <fullName evidence="4">Pyruvate ferredoxin oxidoreductase</fullName>
    </submittedName>
</protein>
<dbReference type="FunFam" id="3.40.50.920:FF:000010">
    <property type="entry name" value="Pyruvate ferredoxin oxidoreductase, alpha subunit"/>
    <property type="match status" value="1"/>
</dbReference>
<comment type="caution">
    <text evidence="4">The sequence shown here is derived from an EMBL/GenBank/DDBJ whole genome shotgun (WGS) entry which is preliminary data.</text>
</comment>
<dbReference type="InterPro" id="IPR029061">
    <property type="entry name" value="THDP-binding"/>
</dbReference>
<feature type="domain" description="Pyruvate:ferredoxin oxidoreductase core" evidence="3">
    <location>
        <begin position="261"/>
        <end position="364"/>
    </location>
</feature>
<reference evidence="4" key="1">
    <citation type="journal article" date="2021" name="Environ. Microbiol.">
        <title>Genomic characterization of three novel Desulfobacterota classes expand the metabolic and phylogenetic diversity of the phylum.</title>
        <authorList>
            <person name="Murphy C.L."/>
            <person name="Biggerstaff J."/>
            <person name="Eichhorn A."/>
            <person name="Ewing E."/>
            <person name="Shahan R."/>
            <person name="Soriano D."/>
            <person name="Stewart S."/>
            <person name="VanMol K."/>
            <person name="Walker R."/>
            <person name="Walters P."/>
            <person name="Elshahed M.S."/>
            <person name="Youssef N.H."/>
        </authorList>
    </citation>
    <scope>NUCLEOTIDE SEQUENCE</scope>
    <source>
        <strain evidence="4">Zod_Metabat.24</strain>
    </source>
</reference>
<dbReference type="EMBL" id="JAFGIX010000032">
    <property type="protein sequence ID" value="MBN1572921.1"/>
    <property type="molecule type" value="Genomic_DNA"/>
</dbReference>